<dbReference type="GO" id="GO:1990904">
    <property type="term" value="C:ribonucleoprotein complex"/>
    <property type="evidence" value="ECO:0007669"/>
    <property type="project" value="UniProtKB-KW"/>
</dbReference>
<dbReference type="PANTHER" id="PTHR10442">
    <property type="entry name" value="40S RIBOSOMAL PROTEIN S21"/>
    <property type="match status" value="1"/>
</dbReference>
<dbReference type="OrthoDB" id="278325at2759"/>
<reference evidence="4 5" key="1">
    <citation type="submission" date="2018-06" db="EMBL/GenBank/DDBJ databases">
        <title>Comparative genomics reveals the genomic features of Rhizophagus irregularis, R. cerebriforme, R. diaphanum and Gigaspora rosea, and their symbiotic lifestyle signature.</title>
        <authorList>
            <person name="Morin E."/>
            <person name="San Clemente H."/>
            <person name="Chen E.C.H."/>
            <person name="De La Providencia I."/>
            <person name="Hainaut M."/>
            <person name="Kuo A."/>
            <person name="Kohler A."/>
            <person name="Murat C."/>
            <person name="Tang N."/>
            <person name="Roy S."/>
            <person name="Loubradou J."/>
            <person name="Henrissat B."/>
            <person name="Grigoriev I.V."/>
            <person name="Corradi N."/>
            <person name="Roux C."/>
            <person name="Martin F.M."/>
        </authorList>
    </citation>
    <scope>NUCLEOTIDE SEQUENCE [LARGE SCALE GENOMIC DNA]</scope>
    <source>
        <strain evidence="4 5">DAOM 194757</strain>
    </source>
</reference>
<name>A0A397UP30_9GLOM</name>
<gene>
    <name evidence="4" type="ORF">C2G38_1977463</name>
</gene>
<dbReference type="InterPro" id="IPR038579">
    <property type="entry name" value="Ribosomal_eS21_sf"/>
</dbReference>
<keyword evidence="3" id="KW-0687">Ribonucleoprotein</keyword>
<dbReference type="Pfam" id="PF01249">
    <property type="entry name" value="Ribosomal_S21e"/>
    <property type="match status" value="1"/>
</dbReference>
<dbReference type="GO" id="GO:0006412">
    <property type="term" value="P:translation"/>
    <property type="evidence" value="ECO:0007669"/>
    <property type="project" value="InterPro"/>
</dbReference>
<dbReference type="EMBL" id="QKWP01001075">
    <property type="protein sequence ID" value="RIB11992.1"/>
    <property type="molecule type" value="Genomic_DNA"/>
</dbReference>
<proteinExistence type="inferred from homology"/>
<evidence type="ECO:0000313" key="4">
    <source>
        <dbReference type="EMBL" id="RIB11992.1"/>
    </source>
</evidence>
<evidence type="ECO:0000256" key="3">
    <source>
        <dbReference type="ARBA" id="ARBA00023274"/>
    </source>
</evidence>
<dbReference type="Gene3D" id="3.30.1230.20">
    <property type="match status" value="1"/>
</dbReference>
<dbReference type="GO" id="GO:0003735">
    <property type="term" value="F:structural constituent of ribosome"/>
    <property type="evidence" value="ECO:0007669"/>
    <property type="project" value="InterPro"/>
</dbReference>
<protein>
    <submittedName>
        <fullName evidence="4">Uncharacterized protein</fullName>
    </submittedName>
</protein>
<sequence length="79" mass="9270">MDAPYSPRKCSMTNCLITTKDYASVQNVKEVNKFKMLKRLTRNQPCFMGFICCLGESNDSLNWLATRVSFLKNVWKYQY</sequence>
<comment type="similarity">
    <text evidence="1">Belongs to the eukaryotic ribosomal protein eS21 family.</text>
</comment>
<accession>A0A397UP30</accession>
<dbReference type="Proteomes" id="UP000266673">
    <property type="component" value="Unassembled WGS sequence"/>
</dbReference>
<dbReference type="STRING" id="44941.A0A397UP30"/>
<dbReference type="InterPro" id="IPR001931">
    <property type="entry name" value="Ribosomal_eS21"/>
</dbReference>
<organism evidence="4 5">
    <name type="scientific">Gigaspora rosea</name>
    <dbReference type="NCBI Taxonomy" id="44941"/>
    <lineage>
        <taxon>Eukaryota</taxon>
        <taxon>Fungi</taxon>
        <taxon>Fungi incertae sedis</taxon>
        <taxon>Mucoromycota</taxon>
        <taxon>Glomeromycotina</taxon>
        <taxon>Glomeromycetes</taxon>
        <taxon>Diversisporales</taxon>
        <taxon>Gigasporaceae</taxon>
        <taxon>Gigaspora</taxon>
    </lineage>
</organism>
<keyword evidence="2" id="KW-0689">Ribosomal protein</keyword>
<evidence type="ECO:0000313" key="5">
    <source>
        <dbReference type="Proteomes" id="UP000266673"/>
    </source>
</evidence>
<evidence type="ECO:0000256" key="2">
    <source>
        <dbReference type="ARBA" id="ARBA00022980"/>
    </source>
</evidence>
<dbReference type="AlphaFoldDB" id="A0A397UP30"/>
<evidence type="ECO:0000256" key="1">
    <source>
        <dbReference type="ARBA" id="ARBA00010228"/>
    </source>
</evidence>
<comment type="caution">
    <text evidence="4">The sequence shown here is derived from an EMBL/GenBank/DDBJ whole genome shotgun (WGS) entry which is preliminary data.</text>
</comment>
<dbReference type="GO" id="GO:0005840">
    <property type="term" value="C:ribosome"/>
    <property type="evidence" value="ECO:0007669"/>
    <property type="project" value="UniProtKB-KW"/>
</dbReference>
<keyword evidence="5" id="KW-1185">Reference proteome</keyword>